<dbReference type="PROSITE" id="PS51840">
    <property type="entry name" value="C2_NT"/>
    <property type="match status" value="1"/>
</dbReference>
<evidence type="ECO:0000259" key="1">
    <source>
        <dbReference type="PROSITE" id="PS51840"/>
    </source>
</evidence>
<dbReference type="InterPro" id="IPR039614">
    <property type="entry name" value="PMI1-like"/>
</dbReference>
<dbReference type="InterPro" id="IPR019448">
    <property type="entry name" value="NT-C2"/>
</dbReference>
<name>A0AAV6XF98_9LAMI</name>
<dbReference type="EMBL" id="WHWC01000005">
    <property type="protein sequence ID" value="KAG8381776.1"/>
    <property type="molecule type" value="Genomic_DNA"/>
</dbReference>
<dbReference type="PANTHER" id="PTHR33414:SF10">
    <property type="entry name" value="PROTEIN PLASTID MOVEMENT IMPAIRED 1-RELATED 2"/>
    <property type="match status" value="1"/>
</dbReference>
<keyword evidence="3" id="KW-1185">Reference proteome</keyword>
<protein>
    <recommendedName>
        <fullName evidence="1">C2 NT-type domain-containing protein</fullName>
    </recommendedName>
</protein>
<dbReference type="Pfam" id="PF10358">
    <property type="entry name" value="NT-C2"/>
    <property type="match status" value="1"/>
</dbReference>
<reference evidence="2" key="1">
    <citation type="submission" date="2019-10" db="EMBL/GenBank/DDBJ databases">
        <authorList>
            <person name="Zhang R."/>
            <person name="Pan Y."/>
            <person name="Wang J."/>
            <person name="Ma R."/>
            <person name="Yu S."/>
        </authorList>
    </citation>
    <scope>NUCLEOTIDE SEQUENCE</scope>
    <source>
        <strain evidence="2">LA-IB0</strain>
        <tissue evidence="2">Leaf</tissue>
    </source>
</reference>
<evidence type="ECO:0000313" key="3">
    <source>
        <dbReference type="Proteomes" id="UP000826271"/>
    </source>
</evidence>
<comment type="caution">
    <text evidence="2">The sequence shown here is derived from an EMBL/GenBank/DDBJ whole genome shotgun (WGS) entry which is preliminary data.</text>
</comment>
<feature type="domain" description="C2 NT-type" evidence="1">
    <location>
        <begin position="46"/>
        <end position="195"/>
    </location>
</feature>
<dbReference type="AlphaFoldDB" id="A0AAV6XF98"/>
<accession>A0AAV6XF98</accession>
<dbReference type="PANTHER" id="PTHR33414">
    <property type="entry name" value="PROTEIN PLASTID MOVEMENT IMPAIRED 1-RELATED 1"/>
    <property type="match status" value="1"/>
</dbReference>
<sequence length="369" mass="42270">MVSISSIVVLNFKFQAESKSNVVIQDSSNKDKRSSIWNWKKPLKALTHIRSRGFNCCFFLHVHAIEGLTPTFNNLNLCITWKKKADVLRTRPARVCSGNAEFEETLMHQCSVYDSRSGAHNSAKYEPKIFLLHVSAFGAANIDIGNHWIDLSRLLPLKLEELEGDKRSSGKWTTSFKLRGEAKGAILNFSFGFSITGGNLFEPDVDFIEDILPNQESELSHSVTLLYQKLDEAKKGNELDFDDYEYSESPRAKFDPSHDFNDTEIDVIEEAVEESTKDEMEKTEKLGSQRFDDSVIETIDVAEIFEGEETDFDEDVEWHSNLDKINAENQNNCLCIIEPDFQELESASRIRIQLQLKELQLFKFRMLMN</sequence>
<gene>
    <name evidence="2" type="ORF">BUALT_Bualt05G0007800</name>
</gene>
<dbReference type="Proteomes" id="UP000826271">
    <property type="component" value="Unassembled WGS sequence"/>
</dbReference>
<organism evidence="2 3">
    <name type="scientific">Buddleja alternifolia</name>
    <dbReference type="NCBI Taxonomy" id="168488"/>
    <lineage>
        <taxon>Eukaryota</taxon>
        <taxon>Viridiplantae</taxon>
        <taxon>Streptophyta</taxon>
        <taxon>Embryophyta</taxon>
        <taxon>Tracheophyta</taxon>
        <taxon>Spermatophyta</taxon>
        <taxon>Magnoliopsida</taxon>
        <taxon>eudicotyledons</taxon>
        <taxon>Gunneridae</taxon>
        <taxon>Pentapetalae</taxon>
        <taxon>asterids</taxon>
        <taxon>lamiids</taxon>
        <taxon>Lamiales</taxon>
        <taxon>Scrophulariaceae</taxon>
        <taxon>Buddlejeae</taxon>
        <taxon>Buddleja</taxon>
    </lineage>
</organism>
<proteinExistence type="predicted"/>
<evidence type="ECO:0000313" key="2">
    <source>
        <dbReference type="EMBL" id="KAG8381776.1"/>
    </source>
</evidence>